<evidence type="ECO:0000256" key="2">
    <source>
        <dbReference type="ARBA" id="ARBA00022676"/>
    </source>
</evidence>
<feature type="domain" description="Glycosyl transferase family 1" evidence="4">
    <location>
        <begin position="181"/>
        <end position="333"/>
    </location>
</feature>
<keyword evidence="2 6" id="KW-0328">Glycosyltransferase</keyword>
<evidence type="ECO:0000259" key="5">
    <source>
        <dbReference type="Pfam" id="PF13439"/>
    </source>
</evidence>
<evidence type="ECO:0000313" key="6">
    <source>
        <dbReference type="EMBL" id="SLN45854.1"/>
    </source>
</evidence>
<evidence type="ECO:0000256" key="1">
    <source>
        <dbReference type="ARBA" id="ARBA00009481"/>
    </source>
</evidence>
<sequence>MKIAVLLPHLRTGGIERGMLSLLQRWPDDSGLEVILILQSRKGDLLDHVPPHVQVLDLQGAKVVGGSKVLAYLLHREAVDLVWTATNAANVMALLAARRMGRRRAPRLVLGEHIPLQAFLDTRRFAPLRRAIMRQLYPDAVAITAPLQPILDEHRAMIGRRCPPCVVLPNPVVDAIATARPLPDRARHFVTLGRLSPEKGYDLAIQAFAELHKVQPDARLTLHGDGPERDRLQALIARLRLGDVVTLAGAVPDAQTAFRGADMLWCTSHVEGFGNVLVEAMAHGVPVASVNCPFGPAHLLAGGRGGLLCDTRNPEQLAQQIAAFAQDRVARETAQAEGFKIAAGYTKDSAVQAHVAFFQSLSDNSDGSDTVGS</sequence>
<feature type="domain" description="Glycosyltransferase subfamily 4-like N-terminal" evidence="5">
    <location>
        <begin position="13"/>
        <end position="172"/>
    </location>
</feature>
<dbReference type="Pfam" id="PF13439">
    <property type="entry name" value="Glyco_transf_4"/>
    <property type="match status" value="1"/>
</dbReference>
<keyword evidence="3 6" id="KW-0808">Transferase</keyword>
<dbReference type="Gene3D" id="3.40.50.2000">
    <property type="entry name" value="Glycogen Phosphorylase B"/>
    <property type="match status" value="2"/>
</dbReference>
<dbReference type="Pfam" id="PF00534">
    <property type="entry name" value="Glycos_transf_1"/>
    <property type="match status" value="1"/>
</dbReference>
<protein>
    <submittedName>
        <fullName evidence="6">Putative poly(Glycerol-phosphate) alpha-glucosyltransferase</fullName>
        <ecNumber evidence="6">2.4.1.52</ecNumber>
    </submittedName>
</protein>
<dbReference type="InterPro" id="IPR001296">
    <property type="entry name" value="Glyco_trans_1"/>
</dbReference>
<dbReference type="OrthoDB" id="9790710at2"/>
<evidence type="ECO:0000313" key="7">
    <source>
        <dbReference type="Proteomes" id="UP000193623"/>
    </source>
</evidence>
<organism evidence="6 7">
    <name type="scientific">Pseudooctadecabacter jejudonensis</name>
    <dbReference type="NCBI Taxonomy" id="1391910"/>
    <lineage>
        <taxon>Bacteria</taxon>
        <taxon>Pseudomonadati</taxon>
        <taxon>Pseudomonadota</taxon>
        <taxon>Alphaproteobacteria</taxon>
        <taxon>Rhodobacterales</taxon>
        <taxon>Paracoccaceae</taxon>
        <taxon>Pseudooctadecabacter</taxon>
    </lineage>
</organism>
<dbReference type="Proteomes" id="UP000193623">
    <property type="component" value="Unassembled WGS sequence"/>
</dbReference>
<dbReference type="PANTHER" id="PTHR12526:SF640">
    <property type="entry name" value="COLANIC ACID BIOSYNTHESIS GLYCOSYLTRANSFERASE WCAL-RELATED"/>
    <property type="match status" value="1"/>
</dbReference>
<evidence type="ECO:0000256" key="3">
    <source>
        <dbReference type="ARBA" id="ARBA00022679"/>
    </source>
</evidence>
<name>A0A1Y5SQH8_9RHOB</name>
<dbReference type="AlphaFoldDB" id="A0A1Y5SQH8"/>
<keyword evidence="7" id="KW-1185">Reference proteome</keyword>
<dbReference type="RefSeq" id="WP_085864790.1">
    <property type="nucleotide sequence ID" value="NZ_FWFT01000003.1"/>
</dbReference>
<comment type="similarity">
    <text evidence="1">Belongs to the glycosyltransferase group 1 family. Glycosyltransferase 4 subfamily.</text>
</comment>
<evidence type="ECO:0000259" key="4">
    <source>
        <dbReference type="Pfam" id="PF00534"/>
    </source>
</evidence>
<reference evidence="6 7" key="1">
    <citation type="submission" date="2017-03" db="EMBL/GenBank/DDBJ databases">
        <authorList>
            <person name="Afonso C.L."/>
            <person name="Miller P.J."/>
            <person name="Scott M.A."/>
            <person name="Spackman E."/>
            <person name="Goraichik I."/>
            <person name="Dimitrov K.M."/>
            <person name="Suarez D.L."/>
            <person name="Swayne D.E."/>
        </authorList>
    </citation>
    <scope>NUCLEOTIDE SEQUENCE [LARGE SCALE GENOMIC DNA]</scope>
    <source>
        <strain evidence="6 7">CECT 8397</strain>
    </source>
</reference>
<dbReference type="GO" id="GO:0047265">
    <property type="term" value="F:poly(glycerol-phosphate) alpha-glucosyltransferase activity"/>
    <property type="evidence" value="ECO:0007669"/>
    <property type="project" value="UniProtKB-EC"/>
</dbReference>
<dbReference type="EMBL" id="FWFT01000003">
    <property type="protein sequence ID" value="SLN45854.1"/>
    <property type="molecule type" value="Genomic_DNA"/>
</dbReference>
<dbReference type="SUPFAM" id="SSF53756">
    <property type="entry name" value="UDP-Glycosyltransferase/glycogen phosphorylase"/>
    <property type="match status" value="1"/>
</dbReference>
<proteinExistence type="inferred from homology"/>
<dbReference type="InterPro" id="IPR028098">
    <property type="entry name" value="Glyco_trans_4-like_N"/>
</dbReference>
<accession>A0A1Y5SQH8</accession>
<dbReference type="EC" id="2.4.1.52" evidence="6"/>
<dbReference type="PANTHER" id="PTHR12526">
    <property type="entry name" value="GLYCOSYLTRANSFERASE"/>
    <property type="match status" value="1"/>
</dbReference>
<gene>
    <name evidence="6" type="primary">tagE</name>
    <name evidence="6" type="ORF">PSJ8397_02403</name>
</gene>
<dbReference type="CDD" id="cd03811">
    <property type="entry name" value="GT4_GT28_WabH-like"/>
    <property type="match status" value="1"/>
</dbReference>